<accession>A0A060WIV4</accession>
<name>A0A060WIV4_ONCMY</name>
<evidence type="ECO:0000313" key="1">
    <source>
        <dbReference type="EMBL" id="CDQ66916.1"/>
    </source>
</evidence>
<dbReference type="Proteomes" id="UP000193380">
    <property type="component" value="Unassembled WGS sequence"/>
</dbReference>
<reference evidence="1" key="2">
    <citation type="submission" date="2014-03" db="EMBL/GenBank/DDBJ databases">
        <authorList>
            <person name="Genoscope - CEA"/>
        </authorList>
    </citation>
    <scope>NUCLEOTIDE SEQUENCE</scope>
</reference>
<evidence type="ECO:0008006" key="3">
    <source>
        <dbReference type="Google" id="ProtNLM"/>
    </source>
</evidence>
<dbReference type="PaxDb" id="8022-A0A060WIV4"/>
<sequence>MPQEYDGSAAYCQSFLLQLNLYLATVHPAPSDRVKVSGLTGKAMEWASAVWREGDPTLDHFEEFTRHLYLCCILVLEFLLSL</sequence>
<proteinExistence type="predicted"/>
<dbReference type="AlphaFoldDB" id="A0A060WIV4"/>
<reference evidence="1" key="1">
    <citation type="journal article" date="2014" name="Nat. Commun.">
        <title>The rainbow trout genome provides novel insights into evolution after whole-genome duplication in vertebrates.</title>
        <authorList>
            <person name="Berthelot C."/>
            <person name="Brunet F."/>
            <person name="Chalopin D."/>
            <person name="Juanchich A."/>
            <person name="Bernard M."/>
            <person name="Noel B."/>
            <person name="Bento P."/>
            <person name="Da Silva C."/>
            <person name="Labadie K."/>
            <person name="Alberti A."/>
            <person name="Aury J.M."/>
            <person name="Louis A."/>
            <person name="Dehais P."/>
            <person name="Bardou P."/>
            <person name="Montfort J."/>
            <person name="Klopp C."/>
            <person name="Cabau C."/>
            <person name="Gaspin C."/>
            <person name="Thorgaard G.H."/>
            <person name="Boussaha M."/>
            <person name="Quillet E."/>
            <person name="Guyomard R."/>
            <person name="Galiana D."/>
            <person name="Bobe J."/>
            <person name="Volff J.N."/>
            <person name="Genet C."/>
            <person name="Wincker P."/>
            <person name="Jaillon O."/>
            <person name="Roest Crollius H."/>
            <person name="Guiguen Y."/>
        </authorList>
    </citation>
    <scope>NUCLEOTIDE SEQUENCE [LARGE SCALE GENOMIC DNA]</scope>
</reference>
<organism evidence="1 2">
    <name type="scientific">Oncorhynchus mykiss</name>
    <name type="common">Rainbow trout</name>
    <name type="synonym">Salmo gairdneri</name>
    <dbReference type="NCBI Taxonomy" id="8022"/>
    <lineage>
        <taxon>Eukaryota</taxon>
        <taxon>Metazoa</taxon>
        <taxon>Chordata</taxon>
        <taxon>Craniata</taxon>
        <taxon>Vertebrata</taxon>
        <taxon>Euteleostomi</taxon>
        <taxon>Actinopterygii</taxon>
        <taxon>Neopterygii</taxon>
        <taxon>Teleostei</taxon>
        <taxon>Protacanthopterygii</taxon>
        <taxon>Salmoniformes</taxon>
        <taxon>Salmonidae</taxon>
        <taxon>Salmoninae</taxon>
        <taxon>Oncorhynchus</taxon>
    </lineage>
</organism>
<protein>
    <recommendedName>
        <fullName evidence="3">DUF4939 domain-containing protein</fullName>
    </recommendedName>
</protein>
<evidence type="ECO:0000313" key="2">
    <source>
        <dbReference type="Proteomes" id="UP000193380"/>
    </source>
</evidence>
<dbReference type="EMBL" id="FR904562">
    <property type="protein sequence ID" value="CDQ66916.1"/>
    <property type="molecule type" value="Genomic_DNA"/>
</dbReference>
<gene>
    <name evidence="1" type="ORF">GSONMT00076343001</name>
</gene>